<gene>
    <name evidence="2" type="ordered locus">YPK_1310</name>
</gene>
<dbReference type="AlphaFoldDB" id="A0A0H3B162"/>
<proteinExistence type="predicted"/>
<keyword evidence="1" id="KW-0812">Transmembrane</keyword>
<sequence length="306" mass="33463" precursor="true">MTYKKYNSSWEGYMGDVLNGNVGINQLKPQHEYFDAIGLGKVLSENTQYHAVLTLAEAKSIIEDINPPRTQSPSNGEALARGFEIGNKVTNPVARVFSVTDPISAYAGNIYDSRGVYDVIREFKRFSITATEYVGENGRKYIHISGYAGLRRIITGTRYGASHPQMLSMGIGQQGLSSNIVKGLKFCILFSIGYRTIEGIFKDEYTLAEFIGNITMDMAKIAIVAATSFIVGVLFTATVLAGGSIIVVAGVAFAVGFVATAILDHFDEKYGISEKLIALLTKEMRKKPRTQEANFQSILNGLGRLK</sequence>
<evidence type="ECO:0000256" key="1">
    <source>
        <dbReference type="SAM" id="Phobius"/>
    </source>
</evidence>
<keyword evidence="1" id="KW-1133">Transmembrane helix</keyword>
<accession>A0A0H3B162</accession>
<dbReference type="EMBL" id="CP000950">
    <property type="protein sequence ID" value="ACA67608.1"/>
    <property type="molecule type" value="Genomic_DNA"/>
</dbReference>
<reference evidence="2" key="1">
    <citation type="submission" date="2008-02" db="EMBL/GenBank/DDBJ databases">
        <title>Complete sequence of Yersinia pseudotuberculosis YPIII.</title>
        <authorList>
            <consortium name="US DOE Joint Genome Institute"/>
            <person name="Challacombe J.F."/>
            <person name="Bruce D."/>
            <person name="Detter J.C."/>
            <person name="Green L."/>
            <person name="Land M."/>
            <person name="Munk C."/>
            <person name="Lindler L.E."/>
            <person name="Nikolich M.P."/>
            <person name="Brettin T."/>
        </authorList>
    </citation>
    <scope>NUCLEOTIDE SEQUENCE</scope>
    <source>
        <strain evidence="2">YPIII</strain>
    </source>
</reference>
<dbReference type="PATRIC" id="fig|502800.11.peg.1945"/>
<keyword evidence="1" id="KW-0472">Membrane</keyword>
<feature type="transmembrane region" description="Helical" evidence="1">
    <location>
        <begin position="221"/>
        <end position="239"/>
    </location>
</feature>
<feature type="transmembrane region" description="Helical" evidence="1">
    <location>
        <begin position="245"/>
        <end position="266"/>
    </location>
</feature>
<protein>
    <submittedName>
        <fullName evidence="2">Uncharacterized protein</fullName>
    </submittedName>
</protein>
<evidence type="ECO:0000313" key="2">
    <source>
        <dbReference type="EMBL" id="ACA67608.1"/>
    </source>
</evidence>
<dbReference type="KEGG" id="ypy:YPK_1310"/>
<name>A0A0H3B162_YERPY</name>
<organism evidence="2">
    <name type="scientific">Yersinia pseudotuberculosis serotype O:3 (strain YPIII)</name>
    <dbReference type="NCBI Taxonomy" id="502800"/>
    <lineage>
        <taxon>Bacteria</taxon>
        <taxon>Pseudomonadati</taxon>
        <taxon>Pseudomonadota</taxon>
        <taxon>Gammaproteobacteria</taxon>
        <taxon>Enterobacterales</taxon>
        <taxon>Yersiniaceae</taxon>
        <taxon>Yersinia</taxon>
    </lineage>
</organism>